<dbReference type="Gene3D" id="1.10.10.60">
    <property type="entry name" value="Homeodomain-like"/>
    <property type="match status" value="1"/>
</dbReference>
<dbReference type="RefSeq" id="WP_186909027.1">
    <property type="nucleotide sequence ID" value="NZ_JACOPP010000050.1"/>
</dbReference>
<dbReference type="EMBL" id="JACOPP010000050">
    <property type="protein sequence ID" value="MBC5735263.1"/>
    <property type="molecule type" value="Genomic_DNA"/>
</dbReference>
<accession>A0A8J6JFT1</accession>
<gene>
    <name evidence="1" type="ORF">H8S57_16320</name>
</gene>
<name>A0A8J6JFT1_9FIRM</name>
<keyword evidence="2" id="KW-1185">Reference proteome</keyword>
<reference evidence="1" key="1">
    <citation type="submission" date="2020-08" db="EMBL/GenBank/DDBJ databases">
        <title>Genome public.</title>
        <authorList>
            <person name="Liu C."/>
            <person name="Sun Q."/>
        </authorList>
    </citation>
    <scope>NUCLEOTIDE SEQUENCE</scope>
    <source>
        <strain evidence="1">NSJ-51</strain>
    </source>
</reference>
<dbReference type="AlphaFoldDB" id="A0A8J6JFT1"/>
<dbReference type="Proteomes" id="UP000661435">
    <property type="component" value="Unassembled WGS sequence"/>
</dbReference>
<proteinExistence type="predicted"/>
<evidence type="ECO:0000313" key="2">
    <source>
        <dbReference type="Proteomes" id="UP000661435"/>
    </source>
</evidence>
<evidence type="ECO:0008006" key="3">
    <source>
        <dbReference type="Google" id="ProtNLM"/>
    </source>
</evidence>
<organism evidence="1 2">
    <name type="scientific">Lawsonibacter hominis</name>
    <dbReference type="NCBI Taxonomy" id="2763053"/>
    <lineage>
        <taxon>Bacteria</taxon>
        <taxon>Bacillati</taxon>
        <taxon>Bacillota</taxon>
        <taxon>Clostridia</taxon>
        <taxon>Eubacteriales</taxon>
        <taxon>Oscillospiraceae</taxon>
        <taxon>Lawsonibacter</taxon>
    </lineage>
</organism>
<sequence length="110" mass="12429">MITTKQLHRIRELSGSGLTDKEIAAEIGISDGQVFRWRQYMGLPAAGLHRHKRTTHYTVYNSLTDEVLATGTAEEITQQMGWSPNSTYSIICKALKGRYKKYAVVKEGIR</sequence>
<protein>
    <recommendedName>
        <fullName evidence="3">Helix-turn-helix domain-containing protein</fullName>
    </recommendedName>
</protein>
<evidence type="ECO:0000313" key="1">
    <source>
        <dbReference type="EMBL" id="MBC5735263.1"/>
    </source>
</evidence>
<comment type="caution">
    <text evidence="1">The sequence shown here is derived from an EMBL/GenBank/DDBJ whole genome shotgun (WGS) entry which is preliminary data.</text>
</comment>